<protein>
    <recommendedName>
        <fullName evidence="4">DUF3060 domain-containing protein</fullName>
    </recommendedName>
</protein>
<dbReference type="InterPro" id="IPR021417">
    <property type="entry name" value="DUF3060"/>
</dbReference>
<evidence type="ECO:0008006" key="4">
    <source>
        <dbReference type="Google" id="ProtNLM"/>
    </source>
</evidence>
<organism evidence="2 3">
    <name type="scientific">Microbacterium proteolyticum</name>
    <dbReference type="NCBI Taxonomy" id="1572644"/>
    <lineage>
        <taxon>Bacteria</taxon>
        <taxon>Bacillati</taxon>
        <taxon>Actinomycetota</taxon>
        <taxon>Actinomycetes</taxon>
        <taxon>Micrococcales</taxon>
        <taxon>Microbacteriaceae</taxon>
        <taxon>Microbacterium</taxon>
    </lineage>
</organism>
<dbReference type="AlphaFoldDB" id="A0A7W5CIV0"/>
<evidence type="ECO:0000313" key="3">
    <source>
        <dbReference type="Proteomes" id="UP000543579"/>
    </source>
</evidence>
<dbReference type="Proteomes" id="UP000543579">
    <property type="component" value="Unassembled WGS sequence"/>
</dbReference>
<evidence type="ECO:0000313" key="2">
    <source>
        <dbReference type="EMBL" id="MBB3158476.1"/>
    </source>
</evidence>
<feature type="region of interest" description="Disordered" evidence="1">
    <location>
        <begin position="33"/>
        <end position="68"/>
    </location>
</feature>
<proteinExistence type="predicted"/>
<name>A0A7W5CIV0_9MICO</name>
<dbReference type="Pfam" id="PF11259">
    <property type="entry name" value="DUF3060"/>
    <property type="match status" value="1"/>
</dbReference>
<reference evidence="2 3" key="1">
    <citation type="submission" date="2020-08" db="EMBL/GenBank/DDBJ databases">
        <title>Genomic Encyclopedia of Type Strains, Phase III (KMG-III): the genomes of soil and plant-associated and newly described type strains.</title>
        <authorList>
            <person name="Whitman W."/>
        </authorList>
    </citation>
    <scope>NUCLEOTIDE SEQUENCE [LARGE SCALE GENOMIC DNA]</scope>
    <source>
        <strain evidence="2 3">CECT 8356</strain>
    </source>
</reference>
<comment type="caution">
    <text evidence="2">The sequence shown here is derived from an EMBL/GenBank/DDBJ whole genome shotgun (WGS) entry which is preliminary data.</text>
</comment>
<dbReference type="RefSeq" id="WP_183419900.1">
    <property type="nucleotide sequence ID" value="NZ_JACHXY010000002.1"/>
</dbReference>
<dbReference type="EMBL" id="JACHXY010000002">
    <property type="protein sequence ID" value="MBB3158476.1"/>
    <property type="molecule type" value="Genomic_DNA"/>
</dbReference>
<feature type="compositionally biased region" description="Low complexity" evidence="1">
    <location>
        <begin position="43"/>
        <end position="68"/>
    </location>
</feature>
<dbReference type="PROSITE" id="PS51257">
    <property type="entry name" value="PROKAR_LIPOPROTEIN"/>
    <property type="match status" value="1"/>
</dbReference>
<accession>A0A7W5CIV0</accession>
<evidence type="ECO:0000256" key="1">
    <source>
        <dbReference type="SAM" id="MobiDB-lite"/>
    </source>
</evidence>
<gene>
    <name evidence="2" type="ORF">FHS07_002172</name>
</gene>
<sequence>MNRRLLALSGVAALTALLAGCIFVGAPRPVGSRLPPSPDGQVAQTATPSSTATPLAPSPAASSATDAGALDCGDGGSQIASGADRSFRVTGTCAELTVAGSALTVDASAATVGTLRISGDRIRVQVAGADEVIVQGDDGVVTSAAGIGRIEITGDRTTTEAVSGIPSVTVRGHDNVVRSGGGVGSAVVAGSGNEIR</sequence>